<evidence type="ECO:0000256" key="3">
    <source>
        <dbReference type="ARBA" id="ARBA00023002"/>
    </source>
</evidence>
<evidence type="ECO:0000256" key="2">
    <source>
        <dbReference type="ARBA" id="ARBA00022723"/>
    </source>
</evidence>
<proteinExistence type="inferred from homology"/>
<name>A0A6A6QHN9_9PEZI</name>
<evidence type="ECO:0000313" key="8">
    <source>
        <dbReference type="Proteomes" id="UP000799750"/>
    </source>
</evidence>
<dbReference type="PRINTS" id="PR00463">
    <property type="entry name" value="EP450I"/>
</dbReference>
<keyword evidence="6" id="KW-0349">Heme</keyword>
<keyword evidence="4 6" id="KW-0408">Iron</keyword>
<dbReference type="InterPro" id="IPR001128">
    <property type="entry name" value="Cyt_P450"/>
</dbReference>
<dbReference type="PANTHER" id="PTHR46300:SF2">
    <property type="entry name" value="CYTOCHROME P450 MONOOXYGENASE ALNH-RELATED"/>
    <property type="match status" value="1"/>
</dbReference>
<keyword evidence="3" id="KW-0560">Oxidoreductase</keyword>
<accession>A0A6A6QHN9</accession>
<dbReference type="GO" id="GO:0016705">
    <property type="term" value="F:oxidoreductase activity, acting on paired donors, with incorporation or reduction of molecular oxygen"/>
    <property type="evidence" value="ECO:0007669"/>
    <property type="project" value="InterPro"/>
</dbReference>
<dbReference type="Pfam" id="PF00067">
    <property type="entry name" value="p450"/>
    <property type="match status" value="1"/>
</dbReference>
<evidence type="ECO:0000256" key="6">
    <source>
        <dbReference type="PIRSR" id="PIRSR602401-1"/>
    </source>
</evidence>
<feature type="binding site" description="axial binding residue" evidence="6">
    <location>
        <position position="462"/>
    </location>
    <ligand>
        <name>heme</name>
        <dbReference type="ChEBI" id="CHEBI:30413"/>
    </ligand>
    <ligandPart>
        <name>Fe</name>
        <dbReference type="ChEBI" id="CHEBI:18248"/>
    </ligandPart>
</feature>
<comment type="similarity">
    <text evidence="1">Belongs to the cytochrome P450 family.</text>
</comment>
<dbReference type="SUPFAM" id="SSF48264">
    <property type="entry name" value="Cytochrome P450"/>
    <property type="match status" value="1"/>
</dbReference>
<dbReference type="InterPro" id="IPR036396">
    <property type="entry name" value="Cyt_P450_sf"/>
</dbReference>
<organism evidence="7 8">
    <name type="scientific">Lophium mytilinum</name>
    <dbReference type="NCBI Taxonomy" id="390894"/>
    <lineage>
        <taxon>Eukaryota</taxon>
        <taxon>Fungi</taxon>
        <taxon>Dikarya</taxon>
        <taxon>Ascomycota</taxon>
        <taxon>Pezizomycotina</taxon>
        <taxon>Dothideomycetes</taxon>
        <taxon>Pleosporomycetidae</taxon>
        <taxon>Mytilinidiales</taxon>
        <taxon>Mytilinidiaceae</taxon>
        <taxon>Lophium</taxon>
    </lineage>
</organism>
<dbReference type="GO" id="GO:0004497">
    <property type="term" value="F:monooxygenase activity"/>
    <property type="evidence" value="ECO:0007669"/>
    <property type="project" value="UniProtKB-KW"/>
</dbReference>
<evidence type="ECO:0000256" key="5">
    <source>
        <dbReference type="ARBA" id="ARBA00023033"/>
    </source>
</evidence>
<dbReference type="InterPro" id="IPR050364">
    <property type="entry name" value="Cytochrome_P450_fung"/>
</dbReference>
<dbReference type="PANTHER" id="PTHR46300">
    <property type="entry name" value="P450, PUTATIVE (EUROFUNG)-RELATED-RELATED"/>
    <property type="match status" value="1"/>
</dbReference>
<keyword evidence="5" id="KW-0503">Monooxygenase</keyword>
<reference evidence="7" key="1">
    <citation type="journal article" date="2020" name="Stud. Mycol.">
        <title>101 Dothideomycetes genomes: a test case for predicting lifestyles and emergence of pathogens.</title>
        <authorList>
            <person name="Haridas S."/>
            <person name="Albert R."/>
            <person name="Binder M."/>
            <person name="Bloem J."/>
            <person name="Labutti K."/>
            <person name="Salamov A."/>
            <person name="Andreopoulos B."/>
            <person name="Baker S."/>
            <person name="Barry K."/>
            <person name="Bills G."/>
            <person name="Bluhm B."/>
            <person name="Cannon C."/>
            <person name="Castanera R."/>
            <person name="Culley D."/>
            <person name="Daum C."/>
            <person name="Ezra D."/>
            <person name="Gonzalez J."/>
            <person name="Henrissat B."/>
            <person name="Kuo A."/>
            <person name="Liang C."/>
            <person name="Lipzen A."/>
            <person name="Lutzoni F."/>
            <person name="Magnuson J."/>
            <person name="Mondo S."/>
            <person name="Nolan M."/>
            <person name="Ohm R."/>
            <person name="Pangilinan J."/>
            <person name="Park H.-J."/>
            <person name="Ramirez L."/>
            <person name="Alfaro M."/>
            <person name="Sun H."/>
            <person name="Tritt A."/>
            <person name="Yoshinaga Y."/>
            <person name="Zwiers L.-H."/>
            <person name="Turgeon B."/>
            <person name="Goodwin S."/>
            <person name="Spatafora J."/>
            <person name="Crous P."/>
            <person name="Grigoriev I."/>
        </authorList>
    </citation>
    <scope>NUCLEOTIDE SEQUENCE</scope>
    <source>
        <strain evidence="7">CBS 269.34</strain>
    </source>
</reference>
<dbReference type="CDD" id="cd11065">
    <property type="entry name" value="CYP64-like"/>
    <property type="match status" value="1"/>
</dbReference>
<dbReference type="InterPro" id="IPR002401">
    <property type="entry name" value="Cyt_P450_E_grp-I"/>
</dbReference>
<evidence type="ECO:0000256" key="1">
    <source>
        <dbReference type="ARBA" id="ARBA00010617"/>
    </source>
</evidence>
<evidence type="ECO:0000313" key="7">
    <source>
        <dbReference type="EMBL" id="KAF2491732.1"/>
    </source>
</evidence>
<keyword evidence="8" id="KW-1185">Reference proteome</keyword>
<dbReference type="OrthoDB" id="1055148at2759"/>
<gene>
    <name evidence="7" type="ORF">BU16DRAFT_565433</name>
</gene>
<sequence>MAILTTIESFLPAKSQVPGGYITYLAASFALLIAVYKVLTYDKRRKSLPPGPKGLPFIGSLLDFADANKLPEVCLGWAQKYGKISYAKIGGTDFVFLNTPTVVKDLMDKRGQKYSDRPHMPMAFDAVSNQKRQFFMPYGDIWRNVRKISHAALNLKTSSSYKPVQDFESKQVVYDLLHSKNDTDFYDINRRYSNSLIMLITYGRRVATMEDPAFQKIFKVLEHFTAMAEPGAWLVDAFPSLAKLPSWMVQNWWKIGREWHAEDSAIYLGFYRELVEKAKNGTAPECFVRDFYESNPEKNGVDEEGAAYAAGTLVEAGSESTSTAINSWLLACLLYPEVVTKAQAELDRVVGHDRMPTFEDEDNLPYIRAMAKETLRWRPITKIGVSHSTTEDDWYEGYFIPKGSVVVLNWWSIHFDEKFHKDAQAFNPDRYVNDPLSTAECLNAADPNARDHYTYGAGRRVCSGIHVAQNSLFINMARTLWAFNVKKAKGPDGREVTPPGTMEDGFLCVPKKFACHFEPRSPKHAKIVEESWIEAEKEGLSWLRTKHRL</sequence>
<evidence type="ECO:0000256" key="4">
    <source>
        <dbReference type="ARBA" id="ARBA00023004"/>
    </source>
</evidence>
<protein>
    <submittedName>
        <fullName evidence="7">Cytochrome P450</fullName>
    </submittedName>
</protein>
<dbReference type="EMBL" id="MU004195">
    <property type="protein sequence ID" value="KAF2491732.1"/>
    <property type="molecule type" value="Genomic_DNA"/>
</dbReference>
<dbReference type="GO" id="GO:0005506">
    <property type="term" value="F:iron ion binding"/>
    <property type="evidence" value="ECO:0007669"/>
    <property type="project" value="InterPro"/>
</dbReference>
<dbReference type="PRINTS" id="PR00385">
    <property type="entry name" value="P450"/>
</dbReference>
<dbReference type="GO" id="GO:0020037">
    <property type="term" value="F:heme binding"/>
    <property type="evidence" value="ECO:0007669"/>
    <property type="project" value="InterPro"/>
</dbReference>
<dbReference type="AlphaFoldDB" id="A0A6A6QHN9"/>
<keyword evidence="2 6" id="KW-0479">Metal-binding</keyword>
<dbReference type="Gene3D" id="1.10.630.10">
    <property type="entry name" value="Cytochrome P450"/>
    <property type="match status" value="1"/>
</dbReference>
<dbReference type="Proteomes" id="UP000799750">
    <property type="component" value="Unassembled WGS sequence"/>
</dbReference>
<comment type="cofactor">
    <cofactor evidence="6">
        <name>heme</name>
        <dbReference type="ChEBI" id="CHEBI:30413"/>
    </cofactor>
</comment>